<evidence type="ECO:0000313" key="2">
    <source>
        <dbReference type="EMBL" id="PZD74741.1"/>
    </source>
</evidence>
<dbReference type="OrthoDB" id="494931at2"/>
<dbReference type="EMBL" id="PQWO01000002">
    <property type="protein sequence ID" value="PZD74741.1"/>
    <property type="molecule type" value="Genomic_DNA"/>
</dbReference>
<proteinExistence type="predicted"/>
<evidence type="ECO:0000313" key="3">
    <source>
        <dbReference type="Proteomes" id="UP000248857"/>
    </source>
</evidence>
<feature type="region of interest" description="Disordered" evidence="1">
    <location>
        <begin position="131"/>
        <end position="150"/>
    </location>
</feature>
<evidence type="ECO:0000256" key="1">
    <source>
        <dbReference type="SAM" id="MobiDB-lite"/>
    </source>
</evidence>
<reference evidence="2 3" key="1">
    <citation type="journal article" date="2018" name="Sci. Rep.">
        <title>A novel species of the marine cyanobacterium Acaryochloris with a unique pigment content and lifestyle.</title>
        <authorList>
            <person name="Partensky F."/>
            <person name="Six C."/>
            <person name="Ratin M."/>
            <person name="Garczarek L."/>
            <person name="Vaulot D."/>
            <person name="Probert I."/>
            <person name="Calteau A."/>
            <person name="Gourvil P."/>
            <person name="Marie D."/>
            <person name="Grebert T."/>
            <person name="Bouchier C."/>
            <person name="Le Panse S."/>
            <person name="Gachenot M."/>
            <person name="Rodriguez F."/>
            <person name="Garrido J.L."/>
        </authorList>
    </citation>
    <scope>NUCLEOTIDE SEQUENCE [LARGE SCALE GENOMIC DNA]</scope>
    <source>
        <strain evidence="2 3">RCC1774</strain>
    </source>
</reference>
<name>A0A2W1K3T1_9CYAN</name>
<dbReference type="RefSeq" id="WP_110985001.1">
    <property type="nucleotide sequence ID" value="NZ_CAWNWM010000002.1"/>
</dbReference>
<accession>A0A2W1K3T1</accession>
<protein>
    <submittedName>
        <fullName evidence="2">Uncharacterized protein</fullName>
    </submittedName>
</protein>
<keyword evidence="3" id="KW-1185">Reference proteome</keyword>
<organism evidence="2 3">
    <name type="scientific">Acaryochloris thomasi RCC1774</name>
    <dbReference type="NCBI Taxonomy" id="1764569"/>
    <lineage>
        <taxon>Bacteria</taxon>
        <taxon>Bacillati</taxon>
        <taxon>Cyanobacteriota</taxon>
        <taxon>Cyanophyceae</taxon>
        <taxon>Acaryochloridales</taxon>
        <taxon>Acaryochloridaceae</taxon>
        <taxon>Acaryochloris</taxon>
        <taxon>Acaryochloris thomasi</taxon>
    </lineage>
</organism>
<comment type="caution">
    <text evidence="2">The sequence shown here is derived from an EMBL/GenBank/DDBJ whole genome shotgun (WGS) entry which is preliminary data.</text>
</comment>
<sequence length="236" mass="26892">MTEPTSEVSTIKAIEKLLAYYNFQDEAQTREQLLDRWLRSYPIDWVRSALIEALYQGRYKSASVEYLLQLWKRRGQSLHRFSREFERLVSHNCPQTFLSLLQVPTSVQEPRNSHKFLSTFMDEILAVSEEPPLREQTSPIRPEPLEQEDAQEAAIKGADPFPADVAQPDADERLLEPAARTKEEAPEGWLAHAIDRSDICRTVGRISAAADPIHCFTPISRPSELYTKLAAIANAE</sequence>
<dbReference type="Proteomes" id="UP000248857">
    <property type="component" value="Unassembled WGS sequence"/>
</dbReference>
<dbReference type="AlphaFoldDB" id="A0A2W1K3T1"/>
<gene>
    <name evidence="2" type="ORF">C1752_01061</name>
</gene>